<evidence type="ECO:0000313" key="3">
    <source>
        <dbReference type="EMBL" id="ERI88270.1"/>
    </source>
</evidence>
<dbReference type="OrthoDB" id="1028647at2"/>
<dbReference type="Proteomes" id="UP000016496">
    <property type="component" value="Unassembled WGS sequence"/>
</dbReference>
<dbReference type="HOGENOM" id="CLU_117992_0_0_10"/>
<keyword evidence="2" id="KW-0812">Transmembrane</keyword>
<evidence type="ECO:0000256" key="1">
    <source>
        <dbReference type="SAM" id="MobiDB-lite"/>
    </source>
</evidence>
<protein>
    <submittedName>
        <fullName evidence="3">Uncharacterized protein</fullName>
    </submittedName>
</protein>
<dbReference type="PATRIC" id="fig|1321819.3.peg.606"/>
<reference evidence="3 4" key="1">
    <citation type="submission" date="2013-08" db="EMBL/GenBank/DDBJ databases">
        <authorList>
            <person name="Weinstock G."/>
            <person name="Sodergren E."/>
            <person name="Wylie T."/>
            <person name="Fulton L."/>
            <person name="Fulton R."/>
            <person name="Fronick C."/>
            <person name="O'Laughlin M."/>
            <person name="Godfrey J."/>
            <person name="Miner T."/>
            <person name="Herter B."/>
            <person name="Appelbaum E."/>
            <person name="Cordes M."/>
            <person name="Lek S."/>
            <person name="Wollam A."/>
            <person name="Pepin K.H."/>
            <person name="Palsikar V.B."/>
            <person name="Mitreva M."/>
            <person name="Wilson R.K."/>
        </authorList>
    </citation>
    <scope>NUCLEOTIDE SEQUENCE [LARGE SCALE GENOMIC DNA]</scope>
    <source>
        <strain evidence="3 4">F0041</strain>
    </source>
</reference>
<comment type="caution">
    <text evidence="3">The sequence shown here is derived from an EMBL/GenBank/DDBJ whole genome shotgun (WGS) entry which is preliminary data.</text>
</comment>
<name>U2CUP7_9BACE</name>
<proteinExistence type="predicted"/>
<keyword evidence="2" id="KW-1133">Transmembrane helix</keyword>
<evidence type="ECO:0000256" key="2">
    <source>
        <dbReference type="SAM" id="Phobius"/>
    </source>
</evidence>
<sequence>MTPYVIFVIVLTVAYIIYYGYHISKDLYGKKNEKDTPVEEFDVSGMQDEVVAMPVRESGDGFSLGEDTGRGSDSPGRAEPEGEVSSENGKGRFDNLTENMDETDVTSEGGVSFDELEQMLYDKRSDIAFRKSTVSHTRETY</sequence>
<evidence type="ECO:0000313" key="4">
    <source>
        <dbReference type="Proteomes" id="UP000016496"/>
    </source>
</evidence>
<gene>
    <name evidence="3" type="ORF">HMPREF1981_00654</name>
</gene>
<dbReference type="AlphaFoldDB" id="U2CUP7"/>
<dbReference type="RefSeq" id="WP_021644028.1">
    <property type="nucleotide sequence ID" value="NZ_KE993058.1"/>
</dbReference>
<organism evidence="3 4">
    <name type="scientific">Bacteroides pyogenes F0041</name>
    <dbReference type="NCBI Taxonomy" id="1321819"/>
    <lineage>
        <taxon>Bacteria</taxon>
        <taxon>Pseudomonadati</taxon>
        <taxon>Bacteroidota</taxon>
        <taxon>Bacteroidia</taxon>
        <taxon>Bacteroidales</taxon>
        <taxon>Bacteroidaceae</taxon>
        <taxon>Bacteroides</taxon>
    </lineage>
</organism>
<dbReference type="EMBL" id="AWSV01000040">
    <property type="protein sequence ID" value="ERI88270.1"/>
    <property type="molecule type" value="Genomic_DNA"/>
</dbReference>
<feature type="transmembrane region" description="Helical" evidence="2">
    <location>
        <begin position="6"/>
        <end position="24"/>
    </location>
</feature>
<feature type="region of interest" description="Disordered" evidence="1">
    <location>
        <begin position="55"/>
        <end position="111"/>
    </location>
</feature>
<keyword evidence="2" id="KW-0472">Membrane</keyword>
<accession>U2CUP7</accession>